<dbReference type="InterPro" id="IPR058922">
    <property type="entry name" value="WHD_DRP"/>
</dbReference>
<evidence type="ECO:0000259" key="13">
    <source>
        <dbReference type="Pfam" id="PF23559"/>
    </source>
</evidence>
<proteinExistence type="inferred from homology"/>
<evidence type="ECO:0000256" key="4">
    <source>
        <dbReference type="ARBA" id="ARBA00022490"/>
    </source>
</evidence>
<reference evidence="14" key="1">
    <citation type="journal article" date="2025" name="Foods">
        <title>Unveiling the Microbial Signatures of Arabica Coffee Cherries: Insights into Ripeness Specific Diversity, Functional Traits, and Implications for Quality and Safety.</title>
        <authorList>
            <consortium name="RefSeq"/>
            <person name="Tenea G.N."/>
            <person name="Cifuentes V."/>
            <person name="Reyes P."/>
            <person name="Cevallos-Vallejos M."/>
        </authorList>
    </citation>
    <scope>NUCLEOTIDE SEQUENCE [LARGE SCALE GENOMIC DNA]</scope>
</reference>
<dbReference type="GO" id="GO:0005737">
    <property type="term" value="C:cytoplasm"/>
    <property type="evidence" value="ECO:0007669"/>
    <property type="project" value="UniProtKB-SubCell"/>
</dbReference>
<dbReference type="Gene3D" id="1.10.10.10">
    <property type="entry name" value="Winged helix-like DNA-binding domain superfamily/Winged helix DNA-binding domain"/>
    <property type="match status" value="1"/>
</dbReference>
<dbReference type="GO" id="GO:0009626">
    <property type="term" value="P:plant-type hypersensitive response"/>
    <property type="evidence" value="ECO:0007669"/>
    <property type="project" value="UniProtKB-KW"/>
</dbReference>
<evidence type="ECO:0000313" key="15">
    <source>
        <dbReference type="RefSeq" id="XP_027082438.1"/>
    </source>
</evidence>
<keyword evidence="14" id="KW-1185">Reference proteome</keyword>
<dbReference type="PRINTS" id="PR00364">
    <property type="entry name" value="DISEASERSIST"/>
</dbReference>
<dbReference type="InterPro" id="IPR044974">
    <property type="entry name" value="Disease_R_plants"/>
</dbReference>
<keyword evidence="10" id="KW-0067">ATP-binding</keyword>
<accession>A0A6P6TVS6</accession>
<dbReference type="GeneID" id="113704761"/>
<dbReference type="Gene3D" id="1.10.8.430">
    <property type="entry name" value="Helical domain of apoptotic protease-activating factors"/>
    <property type="match status" value="1"/>
</dbReference>
<dbReference type="Pfam" id="PF00931">
    <property type="entry name" value="NB-ARC"/>
    <property type="match status" value="1"/>
</dbReference>
<dbReference type="GO" id="GO:0051607">
    <property type="term" value="P:defense response to virus"/>
    <property type="evidence" value="ECO:0007669"/>
    <property type="project" value="UniProtKB-ARBA"/>
</dbReference>
<evidence type="ECO:0000313" key="14">
    <source>
        <dbReference type="Proteomes" id="UP001652660"/>
    </source>
</evidence>
<reference evidence="15" key="2">
    <citation type="submission" date="2025-08" db="UniProtKB">
        <authorList>
            <consortium name="RefSeq"/>
        </authorList>
    </citation>
    <scope>IDENTIFICATION</scope>
    <source>
        <tissue evidence="15">Leaves</tissue>
    </source>
</reference>
<dbReference type="InterPro" id="IPR027417">
    <property type="entry name" value="P-loop_NTPase"/>
</dbReference>
<evidence type="ECO:0000256" key="8">
    <source>
        <dbReference type="ARBA" id="ARBA00022741"/>
    </source>
</evidence>
<evidence type="ECO:0000259" key="11">
    <source>
        <dbReference type="Pfam" id="PF00931"/>
    </source>
</evidence>
<gene>
    <name evidence="15" type="primary">LOC113704761</name>
</gene>
<evidence type="ECO:0000256" key="10">
    <source>
        <dbReference type="ARBA" id="ARBA00022840"/>
    </source>
</evidence>
<sequence>MDFKTCICSILDKLQLVMEKRYFCQPHHVLEVHYLTVELRLVKTFVLCSRRLAYSSRVEDSVHGEAYKFHKLLLRSEDGLPPSDLAAAVSGFRETLMDCKHKISEAYVEMLELVTQSVARARIRPSTREYEPWNLLDRLVKPSFSSADEFMEFFDSLLENLEDVMERSSVYYKQDIMERSSGYYEQLETLQEKLVSINNLIHFARLRGNPPGVVKKHCRAVVLSAAHLCYIYLFLKDDNQAFHELKLKITESVENIKHVYQQVRLAYFGVLQSGSSSLILSTQTDTFIVGNFVSSLLANLFELLLNSPSCFNRSLKHHLKILYEGLQFLSIILQKQQEKYDGLPGRTKDLIGAVVEDAAIVIFSLYQEEIREASAKETDVKLFCLLYKIKLIKAEVEEQHPVDLRFNFPTTSELGFIDLLLQKLKELASSKVDPLAFARDGAGFLKTYLKKTEEDSRRSLKQEVPKGLRLPWLNEMEQHELQDKLQLQRLKKDISLLRSFLKNYLEQHSRKDNLNLQTMQDSLLFLRSWLENHGEQCNQHKELQFLWSRVIELAYEAEFVFDSLIVGDISFYSLILFDKITQKVKLLKGEALKIHHKKYVFKALTAITSCLNCSPATRSKWSGTNKELSTDSAAQIEAVVGLNEEVEAIINQLKGGSMQLDMLSIVGMPGIGKTTLAQKVYHDPSVTSHFHVRAWCCISQTYNKQDLLSKILACIDQKAQFSKVKENVLAERIRKNLKGKKYLIFLDDVWDIEAWHTLKISFPDDKNGSRILLTSRDHEITGNRHVVQLLTDEESWELLQTKVANAREEGYPPELNVLGRKIARNCKGLPLSIVIISGILAALDQAGWEEVLITLSSNIVCDTDQCKSILELSYIHLPDHLKRCLLYFGAFREDQAIPAQRLKWLWIAEGFVQKNEPKSPEEIAEGYIMALIKRSLVTVGKQRSLGGVKTCHIHDLLHVFCKGKAKDINFLQVSEAFDAPHHLRRLSYGSDLKYIAKSRIFFTVYAL</sequence>
<dbReference type="RefSeq" id="XP_027082438.1">
    <property type="nucleotide sequence ID" value="XM_027226637.2"/>
</dbReference>
<dbReference type="Pfam" id="PF23559">
    <property type="entry name" value="WHD_DRP"/>
    <property type="match status" value="1"/>
</dbReference>
<dbReference type="InterPro" id="IPR036388">
    <property type="entry name" value="WH-like_DNA-bd_sf"/>
</dbReference>
<dbReference type="SUPFAM" id="SSF52540">
    <property type="entry name" value="P-loop containing nucleoside triphosphate hydrolases"/>
    <property type="match status" value="1"/>
</dbReference>
<keyword evidence="7" id="KW-0677">Repeat</keyword>
<dbReference type="Gene3D" id="1.20.5.4130">
    <property type="match status" value="1"/>
</dbReference>
<dbReference type="FunFam" id="3.40.50.300:FF:001091">
    <property type="entry name" value="Probable disease resistance protein At1g61300"/>
    <property type="match status" value="1"/>
</dbReference>
<keyword evidence="9" id="KW-0611">Plant defense</keyword>
<dbReference type="InterPro" id="IPR042197">
    <property type="entry name" value="Apaf_helical"/>
</dbReference>
<dbReference type="GO" id="GO:0043531">
    <property type="term" value="F:ADP binding"/>
    <property type="evidence" value="ECO:0007669"/>
    <property type="project" value="InterPro"/>
</dbReference>
<keyword evidence="5" id="KW-0433">Leucine-rich repeat</keyword>
<evidence type="ECO:0000256" key="9">
    <source>
        <dbReference type="ARBA" id="ARBA00022821"/>
    </source>
</evidence>
<dbReference type="Pfam" id="PF12061">
    <property type="entry name" value="NB-LRR"/>
    <property type="match status" value="1"/>
</dbReference>
<dbReference type="GO" id="GO:0005524">
    <property type="term" value="F:ATP binding"/>
    <property type="evidence" value="ECO:0007669"/>
    <property type="project" value="UniProtKB-KW"/>
</dbReference>
<dbReference type="AlphaFoldDB" id="A0A6P6TVS6"/>
<dbReference type="InterPro" id="IPR002182">
    <property type="entry name" value="NB-ARC"/>
</dbReference>
<feature type="domain" description="Disease resistance protein winged helix" evidence="13">
    <location>
        <begin position="891"/>
        <end position="958"/>
    </location>
</feature>
<protein>
    <submittedName>
        <fullName evidence="15">Late blight resistance protein homolog R1C-3</fullName>
    </submittedName>
</protein>
<feature type="domain" description="NB-ARC" evidence="11">
    <location>
        <begin position="644"/>
        <end position="807"/>
    </location>
</feature>
<evidence type="ECO:0000256" key="6">
    <source>
        <dbReference type="ARBA" id="ARBA00022667"/>
    </source>
</evidence>
<dbReference type="InterPro" id="IPR021929">
    <property type="entry name" value="R1A-like_N"/>
</dbReference>
<organism evidence="14 15">
    <name type="scientific">Coffea arabica</name>
    <name type="common">Arabian coffee</name>
    <dbReference type="NCBI Taxonomy" id="13443"/>
    <lineage>
        <taxon>Eukaryota</taxon>
        <taxon>Viridiplantae</taxon>
        <taxon>Streptophyta</taxon>
        <taxon>Embryophyta</taxon>
        <taxon>Tracheophyta</taxon>
        <taxon>Spermatophyta</taxon>
        <taxon>Magnoliopsida</taxon>
        <taxon>eudicotyledons</taxon>
        <taxon>Gunneridae</taxon>
        <taxon>Pentapetalae</taxon>
        <taxon>asterids</taxon>
        <taxon>lamiids</taxon>
        <taxon>Gentianales</taxon>
        <taxon>Rubiaceae</taxon>
        <taxon>Ixoroideae</taxon>
        <taxon>Gardenieae complex</taxon>
        <taxon>Bertiereae - Coffeeae clade</taxon>
        <taxon>Coffeeae</taxon>
        <taxon>Coffea</taxon>
    </lineage>
</organism>
<evidence type="ECO:0000256" key="5">
    <source>
        <dbReference type="ARBA" id="ARBA00022614"/>
    </source>
</evidence>
<name>A0A6P6TVS6_COFAR</name>
<evidence type="ECO:0000256" key="7">
    <source>
        <dbReference type="ARBA" id="ARBA00022737"/>
    </source>
</evidence>
<keyword evidence="8" id="KW-0547">Nucleotide-binding</keyword>
<keyword evidence="6" id="KW-0381">Hypersensitive response</keyword>
<dbReference type="FunFam" id="1.10.10.10:FF:000322">
    <property type="entry name" value="Probable disease resistance protein At1g63360"/>
    <property type="match status" value="1"/>
</dbReference>
<comment type="similarity">
    <text evidence="3">Belongs to the disease resistance NB-LRR family.</text>
</comment>
<dbReference type="Proteomes" id="UP001652660">
    <property type="component" value="Chromosome 1e"/>
</dbReference>
<dbReference type="Gene3D" id="3.40.50.300">
    <property type="entry name" value="P-loop containing nucleotide triphosphate hydrolases"/>
    <property type="match status" value="1"/>
</dbReference>
<dbReference type="PANTHER" id="PTHR23155:SF1152">
    <property type="entry name" value="AAA+ ATPASE DOMAIN-CONTAINING PROTEIN"/>
    <property type="match status" value="1"/>
</dbReference>
<evidence type="ECO:0000256" key="3">
    <source>
        <dbReference type="ARBA" id="ARBA00008894"/>
    </source>
</evidence>
<evidence type="ECO:0000256" key="2">
    <source>
        <dbReference type="ARBA" id="ARBA00004496"/>
    </source>
</evidence>
<comment type="subcellular location">
    <subcellularLocation>
        <location evidence="2">Cytoplasm</location>
    </subcellularLocation>
</comment>
<dbReference type="PANTHER" id="PTHR23155">
    <property type="entry name" value="DISEASE RESISTANCE PROTEIN RP"/>
    <property type="match status" value="1"/>
</dbReference>
<comment type="function">
    <text evidence="1">Confers resistance to late blight (Phytophthora infestans) races carrying the avirulence gene Avr1. Resistance proteins guard the plant against pathogens that contain an appropriate avirulence protein via an indirect interaction with this avirulence protein. That triggers a defense system including the hypersensitive response, which restricts the pathogen growth.</text>
</comment>
<evidence type="ECO:0000256" key="1">
    <source>
        <dbReference type="ARBA" id="ARBA00002074"/>
    </source>
</evidence>
<evidence type="ECO:0000259" key="12">
    <source>
        <dbReference type="Pfam" id="PF12061"/>
    </source>
</evidence>
<keyword evidence="4" id="KW-0963">Cytoplasm</keyword>
<dbReference type="OrthoDB" id="1839148at2759"/>
<feature type="domain" description="Late blight resistance protein R1A-like N-terminal" evidence="12">
    <location>
        <begin position="146"/>
        <end position="395"/>
    </location>
</feature>